<gene>
    <name evidence="11" type="ORF">MVES_000271</name>
</gene>
<keyword evidence="8" id="KW-0333">Golgi apparatus</keyword>
<evidence type="ECO:0000313" key="12">
    <source>
        <dbReference type="Proteomes" id="UP000232875"/>
    </source>
</evidence>
<keyword evidence="4" id="KW-0808">Transferase</keyword>
<protein>
    <recommendedName>
        <fullName evidence="13">Hexosyltransferase</fullName>
    </recommendedName>
</protein>
<evidence type="ECO:0000256" key="8">
    <source>
        <dbReference type="ARBA" id="ARBA00023034"/>
    </source>
</evidence>
<dbReference type="OrthoDB" id="2139606at2759"/>
<accession>A0A2N1JGH1</accession>
<dbReference type="Proteomes" id="UP000232875">
    <property type="component" value="Unassembled WGS sequence"/>
</dbReference>
<dbReference type="AlphaFoldDB" id="A0A2N1JGH1"/>
<proteinExistence type="inferred from homology"/>
<keyword evidence="7 10" id="KW-1133">Transmembrane helix</keyword>
<dbReference type="GO" id="GO:0000139">
    <property type="term" value="C:Golgi membrane"/>
    <property type="evidence" value="ECO:0007669"/>
    <property type="project" value="UniProtKB-SubCell"/>
</dbReference>
<evidence type="ECO:0000256" key="9">
    <source>
        <dbReference type="ARBA" id="ARBA00023136"/>
    </source>
</evidence>
<keyword evidence="12" id="KW-1185">Reference proteome</keyword>
<reference evidence="11 12" key="1">
    <citation type="submission" date="2017-10" db="EMBL/GenBank/DDBJ databases">
        <title>A novel species of cold-tolerant Malassezia isolated from bats.</title>
        <authorList>
            <person name="Lorch J.M."/>
            <person name="Palmer J.M."/>
            <person name="Vanderwolf K.J."/>
            <person name="Schmidt K.Z."/>
            <person name="Verant M.L."/>
            <person name="Weller T.J."/>
            <person name="Blehert D.S."/>
        </authorList>
    </citation>
    <scope>NUCLEOTIDE SEQUENCE [LARGE SCALE GENOMIC DNA]</scope>
    <source>
        <strain evidence="11 12">NWHC:44797-103</strain>
    </source>
</reference>
<keyword evidence="3" id="KW-0328">Glycosyltransferase</keyword>
<evidence type="ECO:0000256" key="4">
    <source>
        <dbReference type="ARBA" id="ARBA00022679"/>
    </source>
</evidence>
<dbReference type="GO" id="GO:0051072">
    <property type="term" value="P:4,6-pyruvylated galactose residue biosynthetic process"/>
    <property type="evidence" value="ECO:0007669"/>
    <property type="project" value="TreeGrafter"/>
</dbReference>
<evidence type="ECO:0000256" key="5">
    <source>
        <dbReference type="ARBA" id="ARBA00022692"/>
    </source>
</evidence>
<sequence length="618" mass="70637">MAPPNRDAAENNAGFPEHPLSMVPLQWSKTVSFLRGIGDNDVSGDNLAQGSSERDGFLPYTYPGKEHSRRRSRWSNWREYPWIRAPVMRCLIQVRRAYIVYKKSPILSLAFLVLLTVLGLTIGFATKYLLDPDKERMPWREFCNAQPEFVLADVAHLAPVNILVGVMSYDAAFSRRMVIRDTYARMTVPRHPETDVPLGNVAVKFILARPRKNLAHRIALEMEMYNDIVVLDMAETQKSTKTLNFFRWAAENGTMPVLVPAESSSLHPSVSLDGKYQVQYQLADYVLKADDDAFIVLDQLELRLRAAPRRMAFWGYLVRKQFMAGELYGLSQDLVQYIATSPNVARSRAGKEDSKMTEWIKMHPDAARIAWVAEMCWIYDHPRSWTPYAHGFLFPDHVRKIKDEFRAGISPQELARREGPYQARSYSTTSKWRVAYQPPQPDLSVEESVEALIEGGGRWKGHWYRSPHDLDSQQWYMYSDAVFSANDARLFADRSEPHLNNAFDFEPNYGLASYHHLASPVPKGKFVHITNPYGANYDPFTTSLRNARYLDNAVGRTVAVHYVKKDEWLWETALALLGRDQAWEHASGGAGRAWRMYGSPIVDTSSVSRLSIHLGRRP</sequence>
<keyword evidence="5 10" id="KW-0812">Transmembrane</keyword>
<comment type="subcellular location">
    <subcellularLocation>
        <location evidence="1">Golgi apparatus membrane</location>
        <topology evidence="1">Single-pass type II membrane protein</topology>
    </subcellularLocation>
</comment>
<dbReference type="PANTHER" id="PTHR11214">
    <property type="entry name" value="BETA-1,3-N-ACETYLGLUCOSAMINYLTRANSFERASE"/>
    <property type="match status" value="1"/>
</dbReference>
<evidence type="ECO:0000256" key="3">
    <source>
        <dbReference type="ARBA" id="ARBA00022676"/>
    </source>
</evidence>
<evidence type="ECO:0000313" key="11">
    <source>
        <dbReference type="EMBL" id="PKI85657.1"/>
    </source>
</evidence>
<evidence type="ECO:0000256" key="7">
    <source>
        <dbReference type="ARBA" id="ARBA00022989"/>
    </source>
</evidence>
<dbReference type="InterPro" id="IPR002659">
    <property type="entry name" value="Glyco_trans_31"/>
</dbReference>
<dbReference type="STRING" id="2020962.A0A2N1JGH1"/>
<organism evidence="11 12">
    <name type="scientific">Malassezia vespertilionis</name>
    <dbReference type="NCBI Taxonomy" id="2020962"/>
    <lineage>
        <taxon>Eukaryota</taxon>
        <taxon>Fungi</taxon>
        <taxon>Dikarya</taxon>
        <taxon>Basidiomycota</taxon>
        <taxon>Ustilaginomycotina</taxon>
        <taxon>Malasseziomycetes</taxon>
        <taxon>Malasseziales</taxon>
        <taxon>Malasseziaceae</taxon>
        <taxon>Malassezia</taxon>
    </lineage>
</organism>
<feature type="transmembrane region" description="Helical" evidence="10">
    <location>
        <begin position="106"/>
        <end position="129"/>
    </location>
</feature>
<keyword evidence="6" id="KW-0735">Signal-anchor</keyword>
<evidence type="ECO:0000256" key="1">
    <source>
        <dbReference type="ARBA" id="ARBA00004323"/>
    </source>
</evidence>
<dbReference type="PANTHER" id="PTHR11214:SF333">
    <property type="entry name" value="GLYCOSYLTRANSFERASE FAMILY 31 PROTEIN"/>
    <property type="match status" value="1"/>
</dbReference>
<evidence type="ECO:0000256" key="6">
    <source>
        <dbReference type="ARBA" id="ARBA00022968"/>
    </source>
</evidence>
<name>A0A2N1JGH1_9BASI</name>
<evidence type="ECO:0000256" key="10">
    <source>
        <dbReference type="SAM" id="Phobius"/>
    </source>
</evidence>
<evidence type="ECO:0000256" key="2">
    <source>
        <dbReference type="ARBA" id="ARBA00008661"/>
    </source>
</evidence>
<dbReference type="EMBL" id="KZ454987">
    <property type="protein sequence ID" value="PKI85657.1"/>
    <property type="molecule type" value="Genomic_DNA"/>
</dbReference>
<keyword evidence="9 10" id="KW-0472">Membrane</keyword>
<dbReference type="GO" id="GO:0016758">
    <property type="term" value="F:hexosyltransferase activity"/>
    <property type="evidence" value="ECO:0007669"/>
    <property type="project" value="InterPro"/>
</dbReference>
<comment type="similarity">
    <text evidence="2">Belongs to the glycosyltransferase 31 family.</text>
</comment>
<evidence type="ECO:0008006" key="13">
    <source>
        <dbReference type="Google" id="ProtNLM"/>
    </source>
</evidence>